<protein>
    <submittedName>
        <fullName evidence="3">Protein terminal ear1</fullName>
    </submittedName>
</protein>
<dbReference type="SUPFAM" id="SSF54928">
    <property type="entry name" value="RNA-binding domain, RBD"/>
    <property type="match status" value="1"/>
</dbReference>
<name>A0A8T0K278_PHAAN</name>
<dbReference type="InterPro" id="IPR007201">
    <property type="entry name" value="Mei2-like_Rrm_C"/>
</dbReference>
<dbReference type="Pfam" id="PF04059">
    <property type="entry name" value="RRM_2"/>
    <property type="match status" value="1"/>
</dbReference>
<evidence type="ECO:0000259" key="2">
    <source>
        <dbReference type="Pfam" id="PF04059"/>
    </source>
</evidence>
<dbReference type="AlphaFoldDB" id="A0A8T0K278"/>
<gene>
    <name evidence="3" type="ORF">HKW66_Vig0179380</name>
</gene>
<evidence type="ECO:0000313" key="4">
    <source>
        <dbReference type="Proteomes" id="UP000743370"/>
    </source>
</evidence>
<dbReference type="InterPro" id="IPR012677">
    <property type="entry name" value="Nucleotide-bd_a/b_plait_sf"/>
</dbReference>
<evidence type="ECO:0000313" key="3">
    <source>
        <dbReference type="EMBL" id="KAG2389865.1"/>
    </source>
</evidence>
<dbReference type="Gene3D" id="3.30.70.330">
    <property type="match status" value="1"/>
</dbReference>
<sequence>MLSHHTLNPHAQPFYLYPNQHQLLYFPRPICYYVPPSTTGFYAPFHAPISDPSRQRAKTDTVPGKPCAPTGNWRYVRKFYKWRVRGRKIRANCTGVMPFPNTVKEAESSSITTVMIRNVPNQFKFDDLLHILDEHCLRQNKGVVDPEEWSKFDFVYLPVDYRKYAMQKRVSNLGYAFVNFTSPEAAFRFYVEFHGHEWDVAQNKKICEINVAQYQGRDTLMRVFQTKVFRCASPDLLPVLFSEGRNGLNRRIEGTYLGNHVCGLPPRTKRTGAFDQKAESLLGLGFRCWFWRILTVVGFRLLVSCVFILPLEMVRSSMLQSGVNWKHGFKGL</sequence>
<keyword evidence="1" id="KW-1133">Transmembrane helix</keyword>
<reference evidence="3 4" key="1">
    <citation type="submission" date="2020-05" db="EMBL/GenBank/DDBJ databases">
        <title>Vigna angularis (adzuki bean) Var. LongXiaoDou No. 4 denovo assembly.</title>
        <authorList>
            <person name="Xiang H."/>
        </authorList>
    </citation>
    <scope>NUCLEOTIDE SEQUENCE [LARGE SCALE GENOMIC DNA]</scope>
    <source>
        <tissue evidence="3">Leaf</tissue>
    </source>
</reference>
<dbReference type="GO" id="GO:0003676">
    <property type="term" value="F:nucleic acid binding"/>
    <property type="evidence" value="ECO:0007669"/>
    <property type="project" value="InterPro"/>
</dbReference>
<feature type="domain" description="Mei2-like C-terminal RNA recognition motif" evidence="2">
    <location>
        <begin position="112"/>
        <end position="225"/>
    </location>
</feature>
<keyword evidence="1" id="KW-0472">Membrane</keyword>
<dbReference type="InterPro" id="IPR035979">
    <property type="entry name" value="RBD_domain_sf"/>
</dbReference>
<dbReference type="Proteomes" id="UP000743370">
    <property type="component" value="Unassembled WGS sequence"/>
</dbReference>
<organism evidence="3 4">
    <name type="scientific">Phaseolus angularis</name>
    <name type="common">Azuki bean</name>
    <name type="synonym">Vigna angularis</name>
    <dbReference type="NCBI Taxonomy" id="3914"/>
    <lineage>
        <taxon>Eukaryota</taxon>
        <taxon>Viridiplantae</taxon>
        <taxon>Streptophyta</taxon>
        <taxon>Embryophyta</taxon>
        <taxon>Tracheophyta</taxon>
        <taxon>Spermatophyta</taxon>
        <taxon>Magnoliopsida</taxon>
        <taxon>eudicotyledons</taxon>
        <taxon>Gunneridae</taxon>
        <taxon>Pentapetalae</taxon>
        <taxon>rosids</taxon>
        <taxon>fabids</taxon>
        <taxon>Fabales</taxon>
        <taxon>Fabaceae</taxon>
        <taxon>Papilionoideae</taxon>
        <taxon>50 kb inversion clade</taxon>
        <taxon>NPAAA clade</taxon>
        <taxon>indigoferoid/millettioid clade</taxon>
        <taxon>Phaseoleae</taxon>
        <taxon>Vigna</taxon>
    </lineage>
</organism>
<dbReference type="EMBL" id="JABFOF010000007">
    <property type="protein sequence ID" value="KAG2389865.1"/>
    <property type="molecule type" value="Genomic_DNA"/>
</dbReference>
<keyword evidence="1" id="KW-0812">Transmembrane</keyword>
<evidence type="ECO:0000256" key="1">
    <source>
        <dbReference type="SAM" id="Phobius"/>
    </source>
</evidence>
<accession>A0A8T0K278</accession>
<comment type="caution">
    <text evidence="3">The sequence shown here is derived from an EMBL/GenBank/DDBJ whole genome shotgun (WGS) entry which is preliminary data.</text>
</comment>
<proteinExistence type="predicted"/>
<feature type="transmembrane region" description="Helical" evidence="1">
    <location>
        <begin position="289"/>
        <end position="311"/>
    </location>
</feature>